<organism evidence="1 2">
    <name type="scientific">Hyalomma asiaticum</name>
    <name type="common">Tick</name>
    <dbReference type="NCBI Taxonomy" id="266040"/>
    <lineage>
        <taxon>Eukaryota</taxon>
        <taxon>Metazoa</taxon>
        <taxon>Ecdysozoa</taxon>
        <taxon>Arthropoda</taxon>
        <taxon>Chelicerata</taxon>
        <taxon>Arachnida</taxon>
        <taxon>Acari</taxon>
        <taxon>Parasitiformes</taxon>
        <taxon>Ixodida</taxon>
        <taxon>Ixodoidea</taxon>
        <taxon>Ixodidae</taxon>
        <taxon>Hyalomminae</taxon>
        <taxon>Hyalomma</taxon>
    </lineage>
</organism>
<dbReference type="Proteomes" id="UP000821845">
    <property type="component" value="Chromosome 6"/>
</dbReference>
<evidence type="ECO:0000313" key="1">
    <source>
        <dbReference type="EMBL" id="KAH6928819.1"/>
    </source>
</evidence>
<keyword evidence="2" id="KW-1185">Reference proteome</keyword>
<evidence type="ECO:0000313" key="2">
    <source>
        <dbReference type="Proteomes" id="UP000821845"/>
    </source>
</evidence>
<gene>
    <name evidence="1" type="ORF">HPB50_020116</name>
</gene>
<comment type="caution">
    <text evidence="1">The sequence shown here is derived from an EMBL/GenBank/DDBJ whole genome shotgun (WGS) entry which is preliminary data.</text>
</comment>
<protein>
    <submittedName>
        <fullName evidence="1">Uncharacterized protein</fullName>
    </submittedName>
</protein>
<dbReference type="EMBL" id="CM023486">
    <property type="protein sequence ID" value="KAH6928819.1"/>
    <property type="molecule type" value="Genomic_DNA"/>
</dbReference>
<proteinExistence type="predicted"/>
<reference evidence="1" key="1">
    <citation type="submission" date="2020-05" db="EMBL/GenBank/DDBJ databases">
        <title>Large-scale comparative analyses of tick genomes elucidate their genetic diversity and vector capacities.</title>
        <authorList>
            <person name="Jia N."/>
            <person name="Wang J."/>
            <person name="Shi W."/>
            <person name="Du L."/>
            <person name="Sun Y."/>
            <person name="Zhan W."/>
            <person name="Jiang J."/>
            <person name="Wang Q."/>
            <person name="Zhang B."/>
            <person name="Ji P."/>
            <person name="Sakyi L.B."/>
            <person name="Cui X."/>
            <person name="Yuan T."/>
            <person name="Jiang B."/>
            <person name="Yang W."/>
            <person name="Lam T.T.-Y."/>
            <person name="Chang Q."/>
            <person name="Ding S."/>
            <person name="Wang X."/>
            <person name="Zhu J."/>
            <person name="Ruan X."/>
            <person name="Zhao L."/>
            <person name="Wei J."/>
            <person name="Que T."/>
            <person name="Du C."/>
            <person name="Cheng J."/>
            <person name="Dai P."/>
            <person name="Han X."/>
            <person name="Huang E."/>
            <person name="Gao Y."/>
            <person name="Liu J."/>
            <person name="Shao H."/>
            <person name="Ye R."/>
            <person name="Li L."/>
            <person name="Wei W."/>
            <person name="Wang X."/>
            <person name="Wang C."/>
            <person name="Yang T."/>
            <person name="Huo Q."/>
            <person name="Li W."/>
            <person name="Guo W."/>
            <person name="Chen H."/>
            <person name="Zhou L."/>
            <person name="Ni X."/>
            <person name="Tian J."/>
            <person name="Zhou Y."/>
            <person name="Sheng Y."/>
            <person name="Liu T."/>
            <person name="Pan Y."/>
            <person name="Xia L."/>
            <person name="Li J."/>
            <person name="Zhao F."/>
            <person name="Cao W."/>
        </authorList>
    </citation>
    <scope>NUCLEOTIDE SEQUENCE</scope>
    <source>
        <strain evidence="1">Hyas-2018</strain>
    </source>
</reference>
<sequence>MATQSGLMDRIPELENALAREREKTQAMGERLRLAEEELDMVVKCGRRMPAERNVSSAAHVTSGRFFTETAAEASQRALCASGG</sequence>
<accession>A0ACB7S506</accession>
<name>A0ACB7S506_HYAAI</name>